<dbReference type="PANTHER" id="PTHR21666:SF270">
    <property type="entry name" value="MUREIN HYDROLASE ACTIVATOR ENVC"/>
    <property type="match status" value="1"/>
</dbReference>
<proteinExistence type="predicted"/>
<dbReference type="PROSITE" id="PS51782">
    <property type="entry name" value="LYSM"/>
    <property type="match status" value="2"/>
</dbReference>
<comment type="caution">
    <text evidence="3">The sequence shown here is derived from an EMBL/GenBank/DDBJ whole genome shotgun (WGS) entry which is preliminary data.</text>
</comment>
<dbReference type="CDD" id="cd00118">
    <property type="entry name" value="LysM"/>
    <property type="match status" value="2"/>
</dbReference>
<reference evidence="3 4" key="1">
    <citation type="journal article" date="2016" name="Nat. Commun.">
        <title>Thousands of microbial genomes shed light on interconnected biogeochemical processes in an aquifer system.</title>
        <authorList>
            <person name="Anantharaman K."/>
            <person name="Brown C.T."/>
            <person name="Hug L.A."/>
            <person name="Sharon I."/>
            <person name="Castelle C.J."/>
            <person name="Probst A.J."/>
            <person name="Thomas B.C."/>
            <person name="Singh A."/>
            <person name="Wilkins M.J."/>
            <person name="Karaoz U."/>
            <person name="Brodie E.L."/>
            <person name="Williams K.H."/>
            <person name="Hubbard S.S."/>
            <person name="Banfield J.F."/>
        </authorList>
    </citation>
    <scope>NUCLEOTIDE SEQUENCE [LARGE SCALE GENOMIC DNA]</scope>
</reference>
<feature type="domain" description="LysM" evidence="2">
    <location>
        <begin position="106"/>
        <end position="150"/>
    </location>
</feature>
<dbReference type="Pfam" id="PF01551">
    <property type="entry name" value="Peptidase_M23"/>
    <property type="match status" value="1"/>
</dbReference>
<dbReference type="SUPFAM" id="SSF51261">
    <property type="entry name" value="Duplicated hybrid motif"/>
    <property type="match status" value="1"/>
</dbReference>
<dbReference type="Gene3D" id="3.10.350.10">
    <property type="entry name" value="LysM domain"/>
    <property type="match status" value="2"/>
</dbReference>
<accession>A0A1G2LET3</accession>
<evidence type="ECO:0000313" key="4">
    <source>
        <dbReference type="Proteomes" id="UP000178977"/>
    </source>
</evidence>
<dbReference type="STRING" id="1802281.A3A44_01685"/>
<dbReference type="GO" id="GO:0004222">
    <property type="term" value="F:metalloendopeptidase activity"/>
    <property type="evidence" value="ECO:0007669"/>
    <property type="project" value="TreeGrafter"/>
</dbReference>
<dbReference type="Gene3D" id="2.70.70.10">
    <property type="entry name" value="Glucose Permease (Domain IIA)"/>
    <property type="match status" value="1"/>
</dbReference>
<dbReference type="Proteomes" id="UP000178977">
    <property type="component" value="Unassembled WGS sequence"/>
</dbReference>
<dbReference type="InterPro" id="IPR050570">
    <property type="entry name" value="Cell_wall_metabolism_enzyme"/>
</dbReference>
<dbReference type="SMART" id="SM00257">
    <property type="entry name" value="LysM"/>
    <property type="match status" value="2"/>
</dbReference>
<name>A0A1G2LET3_9BACT</name>
<dbReference type="InterPro" id="IPR036779">
    <property type="entry name" value="LysM_dom_sf"/>
</dbReference>
<dbReference type="InterPro" id="IPR018392">
    <property type="entry name" value="LysM"/>
</dbReference>
<gene>
    <name evidence="3" type="ORF">A3A44_01685</name>
</gene>
<feature type="domain" description="LysM" evidence="2">
    <location>
        <begin position="156"/>
        <end position="200"/>
    </location>
</feature>
<organism evidence="3 4">
    <name type="scientific">Candidatus Sungbacteria bacterium RIFCSPLOWO2_01_FULL_60_25</name>
    <dbReference type="NCBI Taxonomy" id="1802281"/>
    <lineage>
        <taxon>Bacteria</taxon>
        <taxon>Candidatus Sungiibacteriota</taxon>
    </lineage>
</organism>
<evidence type="ECO:0000256" key="1">
    <source>
        <dbReference type="SAM" id="MobiDB-lite"/>
    </source>
</evidence>
<feature type="region of interest" description="Disordered" evidence="1">
    <location>
        <begin position="56"/>
        <end position="76"/>
    </location>
</feature>
<dbReference type="Pfam" id="PF01476">
    <property type="entry name" value="LysM"/>
    <property type="match status" value="2"/>
</dbReference>
<evidence type="ECO:0000313" key="3">
    <source>
        <dbReference type="EMBL" id="OHA10110.1"/>
    </source>
</evidence>
<protein>
    <recommendedName>
        <fullName evidence="2">LysM domain-containing protein</fullName>
    </recommendedName>
</protein>
<dbReference type="InterPro" id="IPR016047">
    <property type="entry name" value="M23ase_b-sheet_dom"/>
</dbReference>
<sequence>MLAPAGIFIAFVFGLLAPARADAGVLSSLLKFFGKSGEIEETVPPFIPKTRASELSALEADPRPPQGGDVPRTEESSLMVEDNALAPSMNPFGASATAEPVGGLIFVYTVRSGDTIASIAEAFDVSTNTILWANGLSNPRGLRAGDQIIILPVTGVQHTVQKGDTVASIAKKYRADVADILESNGLAEDASIAVGSVILVPDGELAAPAPASPRPSAPSRSFANLPTLQGYYLRPISSGQRSRGIHGYNGVDLANSCGMPVVAAAAGQVIIARSGGWNGGYGRYVVISHPNNTQTLYAHLKELSVDVGATVGQGDEIGLIGSSGNSTGCHVHFEVRGARNPF</sequence>
<dbReference type="EMBL" id="MHQT01000004">
    <property type="protein sequence ID" value="OHA10110.1"/>
    <property type="molecule type" value="Genomic_DNA"/>
</dbReference>
<dbReference type="PANTHER" id="PTHR21666">
    <property type="entry name" value="PEPTIDASE-RELATED"/>
    <property type="match status" value="1"/>
</dbReference>
<dbReference type="CDD" id="cd12797">
    <property type="entry name" value="M23_peptidase"/>
    <property type="match status" value="1"/>
</dbReference>
<evidence type="ECO:0000259" key="2">
    <source>
        <dbReference type="PROSITE" id="PS51782"/>
    </source>
</evidence>
<dbReference type="InterPro" id="IPR011055">
    <property type="entry name" value="Dup_hybrid_motif"/>
</dbReference>
<dbReference type="AlphaFoldDB" id="A0A1G2LET3"/>